<evidence type="ECO:0000313" key="2">
    <source>
        <dbReference type="Proteomes" id="UP000447355"/>
    </source>
</evidence>
<dbReference type="AlphaFoldDB" id="A0A845GG97"/>
<evidence type="ECO:0000313" key="1">
    <source>
        <dbReference type="EMBL" id="MYM92405.1"/>
    </source>
</evidence>
<dbReference type="Proteomes" id="UP000447355">
    <property type="component" value="Unassembled WGS sequence"/>
</dbReference>
<sequence length="89" mass="9782">METSTALNMIVTAQNVLSNNAYHLTLGEEVSCYQCSKDSNYTQYKRGEAFLVGPGHHPYDGNANYFCKGCLSPDVTVWEPSFQPVTVAA</sequence>
<dbReference type="RefSeq" id="WP_161081677.1">
    <property type="nucleotide sequence ID" value="NZ_WWCX01000001.1"/>
</dbReference>
<protein>
    <submittedName>
        <fullName evidence="1">Uncharacterized protein</fullName>
    </submittedName>
</protein>
<organism evidence="1 2">
    <name type="scientific">Duganella vulcania</name>
    <dbReference type="NCBI Taxonomy" id="2692166"/>
    <lineage>
        <taxon>Bacteria</taxon>
        <taxon>Pseudomonadati</taxon>
        <taxon>Pseudomonadota</taxon>
        <taxon>Betaproteobacteria</taxon>
        <taxon>Burkholderiales</taxon>
        <taxon>Oxalobacteraceae</taxon>
        <taxon>Telluria group</taxon>
        <taxon>Duganella</taxon>
    </lineage>
</organism>
<gene>
    <name evidence="1" type="ORF">GTP90_00860</name>
</gene>
<accession>A0A845GG97</accession>
<dbReference type="EMBL" id="WWCX01000001">
    <property type="protein sequence ID" value="MYM92405.1"/>
    <property type="molecule type" value="Genomic_DNA"/>
</dbReference>
<name>A0A845GG97_9BURK</name>
<comment type="caution">
    <text evidence="1">The sequence shown here is derived from an EMBL/GenBank/DDBJ whole genome shotgun (WGS) entry which is preliminary data.</text>
</comment>
<proteinExistence type="predicted"/>
<reference evidence="1" key="1">
    <citation type="submission" date="2019-12" db="EMBL/GenBank/DDBJ databases">
        <title>Novel species isolated from a subtropical stream in China.</title>
        <authorList>
            <person name="Lu H."/>
        </authorList>
    </citation>
    <scope>NUCLEOTIDE SEQUENCE [LARGE SCALE GENOMIC DNA]</scope>
    <source>
        <strain evidence="1">FT81W</strain>
    </source>
</reference>